<evidence type="ECO:0000313" key="1">
    <source>
        <dbReference type="Proteomes" id="UP000887580"/>
    </source>
</evidence>
<evidence type="ECO:0000313" key="2">
    <source>
        <dbReference type="WBParaSite" id="PS1159_v2.g21386.t1"/>
    </source>
</evidence>
<proteinExistence type="predicted"/>
<sequence>MYFIGIVPEILLISNPLFEFVLCVERCILLTSPYKYFYRWKKFTFFSLISFSAAAIAANLWIYNFIWFPSEFDSECQYFTCIISVFPISYIIVYKIIFAVGEISIGLILLYLIKSCTKETTSNAKKKKNMVVLSIIWTTVCLELIPDIFDLIVYKCVGLNSESIIGPYRTTFSSFNLVTSAVLYIYVLKPQSSVTGAPIFVK</sequence>
<name>A0AC35FXD8_9BILA</name>
<accession>A0AC35FXD8</accession>
<protein>
    <submittedName>
        <fullName evidence="2">G-protein coupled receptors family 1 profile domain-containing protein</fullName>
    </submittedName>
</protein>
<dbReference type="WBParaSite" id="PS1159_v2.g21386.t1">
    <property type="protein sequence ID" value="PS1159_v2.g21386.t1"/>
    <property type="gene ID" value="PS1159_v2.g21386"/>
</dbReference>
<organism evidence="1 2">
    <name type="scientific">Panagrolaimus sp. PS1159</name>
    <dbReference type="NCBI Taxonomy" id="55785"/>
    <lineage>
        <taxon>Eukaryota</taxon>
        <taxon>Metazoa</taxon>
        <taxon>Ecdysozoa</taxon>
        <taxon>Nematoda</taxon>
        <taxon>Chromadorea</taxon>
        <taxon>Rhabditida</taxon>
        <taxon>Tylenchina</taxon>
        <taxon>Panagrolaimomorpha</taxon>
        <taxon>Panagrolaimoidea</taxon>
        <taxon>Panagrolaimidae</taxon>
        <taxon>Panagrolaimus</taxon>
    </lineage>
</organism>
<dbReference type="Proteomes" id="UP000887580">
    <property type="component" value="Unplaced"/>
</dbReference>
<reference evidence="2" key="1">
    <citation type="submission" date="2022-11" db="UniProtKB">
        <authorList>
            <consortium name="WormBaseParasite"/>
        </authorList>
    </citation>
    <scope>IDENTIFICATION</scope>
</reference>